<evidence type="ECO:0000256" key="3">
    <source>
        <dbReference type="ARBA" id="ARBA00022475"/>
    </source>
</evidence>
<sequence>MSKGKKQNKLGLMSLVLMILTAIFGFGNTTVAYDQMGYASIIWYIFGALVFFLPVSLMFAEYGSTFSSAKGGIYSWLKESIGERLAFIGTFIWLSSWIIWMISTSSKVWIPFSNIIFGTDKTQTWHLFGIFTPMQTIGILGMAWILIITLCATHGFDSIAKIANIGGVLSIALPLIFAILSVIVWVLNKGQLAEPVNGAKSFIQSPNPLFVTPIAIMSFVVYAIFAYGGMESIGGVVDKVKNPTKTFPRGVIIAAIIMAVIYSGSIFLVGITANWHSVVGKSSVNLGNITYVLMNNLGYVFAKTFGFSAGSAMEFGRFMARVAGLGMFIPYLGSFFVLIYSPIKSFIEGSNPDLWPKKVVQLNKHGMPGFAMWIQAFVVVAVIFVISFSGNNAQQFYLILTDMANISTTFPYLFLVGAFPFFKKLKNVPRPFVFYKNRIITNIMVAIILIVLVLGIGFTAVQPILIHDYTTAFWTIAGPIAFALVGWIMYEYNSRHSKKVAKKQ</sequence>
<protein>
    <submittedName>
        <fullName evidence="8">Glutamate/gamma-aminobutyrate family transporter YjeM</fullName>
    </submittedName>
</protein>
<dbReference type="EMBL" id="CP045562">
    <property type="protein sequence ID" value="QFX92622.1"/>
    <property type="molecule type" value="Genomic_DNA"/>
</dbReference>
<dbReference type="GO" id="GO:0022857">
    <property type="term" value="F:transmembrane transporter activity"/>
    <property type="evidence" value="ECO:0007669"/>
    <property type="project" value="InterPro"/>
</dbReference>
<keyword evidence="6 7" id="KW-0472">Membrane</keyword>
<feature type="transmembrane region" description="Helical" evidence="7">
    <location>
        <begin position="318"/>
        <end position="340"/>
    </location>
</feature>
<keyword evidence="3" id="KW-1003">Cell membrane</keyword>
<proteinExistence type="predicted"/>
<feature type="transmembrane region" description="Helical" evidence="7">
    <location>
        <begin position="125"/>
        <end position="150"/>
    </location>
</feature>
<feature type="transmembrane region" description="Helical" evidence="7">
    <location>
        <begin position="370"/>
        <end position="390"/>
    </location>
</feature>
<dbReference type="InterPro" id="IPR050367">
    <property type="entry name" value="APC_superfamily"/>
</dbReference>
<feature type="transmembrane region" description="Helical" evidence="7">
    <location>
        <begin position="443"/>
        <end position="466"/>
    </location>
</feature>
<feature type="transmembrane region" description="Helical" evidence="7">
    <location>
        <begin position="472"/>
        <end position="490"/>
    </location>
</feature>
<dbReference type="KEGG" id="lfv:LF543_03205"/>
<evidence type="ECO:0000256" key="2">
    <source>
        <dbReference type="ARBA" id="ARBA00022448"/>
    </source>
</evidence>
<dbReference type="Proteomes" id="UP000327194">
    <property type="component" value="Chromosome"/>
</dbReference>
<accession>A0AAE6TWG3</accession>
<dbReference type="RefSeq" id="WP_056936275.1">
    <property type="nucleotide sequence ID" value="NZ_AZDS01000001.1"/>
</dbReference>
<keyword evidence="4 7" id="KW-0812">Transmembrane</keyword>
<dbReference type="PIRSF" id="PIRSF006060">
    <property type="entry name" value="AA_transporter"/>
    <property type="match status" value="1"/>
</dbReference>
<dbReference type="NCBIfam" id="NF011775">
    <property type="entry name" value="PRK15238.1"/>
    <property type="match status" value="1"/>
</dbReference>
<evidence type="ECO:0000313" key="8">
    <source>
        <dbReference type="EMBL" id="QFX92622.1"/>
    </source>
</evidence>
<name>A0AAE6TWG3_9LACO</name>
<organism evidence="8 9">
    <name type="scientific">Fructilactobacillus fructivorans</name>
    <dbReference type="NCBI Taxonomy" id="1614"/>
    <lineage>
        <taxon>Bacteria</taxon>
        <taxon>Bacillati</taxon>
        <taxon>Bacillota</taxon>
        <taxon>Bacilli</taxon>
        <taxon>Lactobacillales</taxon>
        <taxon>Lactobacillaceae</taxon>
        <taxon>Fructilactobacillus</taxon>
    </lineage>
</organism>
<gene>
    <name evidence="8" type="primary">yjeM</name>
    <name evidence="8" type="ORF">LF543_03205</name>
</gene>
<reference evidence="8 9" key="1">
    <citation type="submission" date="2019-10" db="EMBL/GenBank/DDBJ databases">
        <title>Genome sequencing of Lactobacillus fructivorans.</title>
        <authorList>
            <person name="Kim K."/>
        </authorList>
    </citation>
    <scope>NUCLEOTIDE SEQUENCE [LARGE SCALE GENOMIC DNA]</scope>
    <source>
        <strain evidence="8 9">LF543</strain>
    </source>
</reference>
<evidence type="ECO:0000256" key="6">
    <source>
        <dbReference type="ARBA" id="ARBA00023136"/>
    </source>
</evidence>
<feature type="transmembrane region" description="Helical" evidence="7">
    <location>
        <begin position="41"/>
        <end position="64"/>
    </location>
</feature>
<evidence type="ECO:0000256" key="1">
    <source>
        <dbReference type="ARBA" id="ARBA00004651"/>
    </source>
</evidence>
<dbReference type="PANTHER" id="PTHR42770">
    <property type="entry name" value="AMINO ACID TRANSPORTER-RELATED"/>
    <property type="match status" value="1"/>
</dbReference>
<feature type="transmembrane region" description="Helical" evidence="7">
    <location>
        <begin position="396"/>
        <end position="422"/>
    </location>
</feature>
<feature type="transmembrane region" description="Helical" evidence="7">
    <location>
        <begin position="207"/>
        <end position="230"/>
    </location>
</feature>
<keyword evidence="5 7" id="KW-1133">Transmembrane helix</keyword>
<evidence type="ECO:0000313" key="9">
    <source>
        <dbReference type="Proteomes" id="UP000327194"/>
    </source>
</evidence>
<dbReference type="Pfam" id="PF13520">
    <property type="entry name" value="AA_permease_2"/>
    <property type="match status" value="1"/>
</dbReference>
<evidence type="ECO:0000256" key="4">
    <source>
        <dbReference type="ARBA" id="ARBA00022692"/>
    </source>
</evidence>
<dbReference type="InterPro" id="IPR002293">
    <property type="entry name" value="AA/rel_permease1"/>
</dbReference>
<dbReference type="GO" id="GO:0005886">
    <property type="term" value="C:plasma membrane"/>
    <property type="evidence" value="ECO:0007669"/>
    <property type="project" value="UniProtKB-SubCell"/>
</dbReference>
<evidence type="ECO:0000256" key="5">
    <source>
        <dbReference type="ARBA" id="ARBA00022989"/>
    </source>
</evidence>
<dbReference type="AlphaFoldDB" id="A0AAE6TWG3"/>
<keyword evidence="2" id="KW-0813">Transport</keyword>
<dbReference type="Gene3D" id="1.20.1740.10">
    <property type="entry name" value="Amino acid/polyamine transporter I"/>
    <property type="match status" value="1"/>
</dbReference>
<feature type="transmembrane region" description="Helical" evidence="7">
    <location>
        <begin position="85"/>
        <end position="105"/>
    </location>
</feature>
<comment type="subcellular location">
    <subcellularLocation>
        <location evidence="1">Cell membrane</location>
        <topology evidence="1">Multi-pass membrane protein</topology>
    </subcellularLocation>
</comment>
<dbReference type="PANTHER" id="PTHR42770:SF15">
    <property type="entry name" value="GLUTAMATE_GAMMA-AMINOBUTYRATE ANTIPORTER-RELATED"/>
    <property type="match status" value="1"/>
</dbReference>
<feature type="transmembrane region" description="Helical" evidence="7">
    <location>
        <begin position="162"/>
        <end position="187"/>
    </location>
</feature>
<feature type="transmembrane region" description="Helical" evidence="7">
    <location>
        <begin position="251"/>
        <end position="273"/>
    </location>
</feature>
<evidence type="ECO:0000256" key="7">
    <source>
        <dbReference type="SAM" id="Phobius"/>
    </source>
</evidence>